<accession>A0ABQ7H4I9</accession>
<sequence length="49" mass="5455">MEVVELLQRLKEECTLLVVSHDLKEVAPLVDNAGSVKLDGTLEPVQWLP</sequence>
<keyword evidence="2" id="KW-1185">Reference proteome</keyword>
<protein>
    <submittedName>
        <fullName evidence="1">Uncharacterized protein</fullName>
    </submittedName>
</protein>
<evidence type="ECO:0000313" key="2">
    <source>
        <dbReference type="Proteomes" id="UP000815325"/>
    </source>
</evidence>
<gene>
    <name evidence="1" type="ORF">DUNSADRAFT_11314</name>
</gene>
<evidence type="ECO:0000313" key="1">
    <source>
        <dbReference type="EMBL" id="KAF5841755.1"/>
    </source>
</evidence>
<reference evidence="1" key="1">
    <citation type="submission" date="2017-08" db="EMBL/GenBank/DDBJ databases">
        <authorList>
            <person name="Polle J.E."/>
            <person name="Barry K."/>
            <person name="Cushman J."/>
            <person name="Schmutz J."/>
            <person name="Tran D."/>
            <person name="Hathwaick L.T."/>
            <person name="Yim W.C."/>
            <person name="Jenkins J."/>
            <person name="Mckie-Krisberg Z.M."/>
            <person name="Prochnik S."/>
            <person name="Lindquist E."/>
            <person name="Dockter R.B."/>
            <person name="Adam C."/>
            <person name="Molina H."/>
            <person name="Bunkerborg J."/>
            <person name="Jin E."/>
            <person name="Buchheim M."/>
            <person name="Magnuson J."/>
        </authorList>
    </citation>
    <scope>NUCLEOTIDE SEQUENCE</scope>
    <source>
        <strain evidence="1">CCAP 19/18</strain>
    </source>
</reference>
<dbReference type="EMBL" id="MU069477">
    <property type="protein sequence ID" value="KAF5841755.1"/>
    <property type="molecule type" value="Genomic_DNA"/>
</dbReference>
<name>A0ABQ7H4I9_DUNSA</name>
<organism evidence="1 2">
    <name type="scientific">Dunaliella salina</name>
    <name type="common">Green alga</name>
    <name type="synonym">Protococcus salinus</name>
    <dbReference type="NCBI Taxonomy" id="3046"/>
    <lineage>
        <taxon>Eukaryota</taxon>
        <taxon>Viridiplantae</taxon>
        <taxon>Chlorophyta</taxon>
        <taxon>core chlorophytes</taxon>
        <taxon>Chlorophyceae</taxon>
        <taxon>CS clade</taxon>
        <taxon>Chlamydomonadales</taxon>
        <taxon>Dunaliellaceae</taxon>
        <taxon>Dunaliella</taxon>
    </lineage>
</organism>
<comment type="caution">
    <text evidence="1">The sequence shown here is derived from an EMBL/GenBank/DDBJ whole genome shotgun (WGS) entry which is preliminary data.</text>
</comment>
<proteinExistence type="predicted"/>
<dbReference type="Proteomes" id="UP000815325">
    <property type="component" value="Unassembled WGS sequence"/>
</dbReference>